<feature type="region of interest" description="Disordered" evidence="19">
    <location>
        <begin position="121"/>
        <end position="145"/>
    </location>
</feature>
<dbReference type="GO" id="GO:0016301">
    <property type="term" value="F:kinase activity"/>
    <property type="evidence" value="ECO:0007669"/>
    <property type="project" value="UniProtKB-KW"/>
</dbReference>
<dbReference type="InterPro" id="IPR036662">
    <property type="entry name" value="PTS_EIIA_man-typ_sf"/>
</dbReference>
<keyword evidence="11" id="KW-0762">Sugar transport</keyword>
<evidence type="ECO:0000256" key="6">
    <source>
        <dbReference type="ARBA" id="ARBA00021685"/>
    </source>
</evidence>
<dbReference type="Pfam" id="PF03830">
    <property type="entry name" value="PTSIIB_sorb"/>
    <property type="match status" value="1"/>
</dbReference>
<dbReference type="SUPFAM" id="SSF53062">
    <property type="entry name" value="PTS system fructose IIA component-like"/>
    <property type="match status" value="1"/>
</dbReference>
<evidence type="ECO:0000256" key="8">
    <source>
        <dbReference type="ARBA" id="ARBA00022475"/>
    </source>
</evidence>
<evidence type="ECO:0000256" key="16">
    <source>
        <dbReference type="ARBA" id="ARBA00023757"/>
    </source>
</evidence>
<proteinExistence type="predicted"/>
<dbReference type="InterPro" id="IPR036667">
    <property type="entry name" value="PTS_IIB_sorbose-sp_sf"/>
</dbReference>
<evidence type="ECO:0000256" key="13">
    <source>
        <dbReference type="ARBA" id="ARBA00022683"/>
    </source>
</evidence>
<accession>R2Q6Z5</accession>
<dbReference type="GO" id="GO:0005737">
    <property type="term" value="C:cytoplasm"/>
    <property type="evidence" value="ECO:0007669"/>
    <property type="project" value="UniProtKB-SubCell"/>
</dbReference>
<dbReference type="PROSITE" id="PS51101">
    <property type="entry name" value="PTS_EIIB_TYPE_4"/>
    <property type="match status" value="1"/>
</dbReference>
<dbReference type="Pfam" id="PF03610">
    <property type="entry name" value="EIIA-man"/>
    <property type="match status" value="1"/>
</dbReference>
<name>R2Q6Z5_9ENTE</name>
<dbReference type="PANTHER" id="PTHR33799">
    <property type="entry name" value="PTS PERMEASE-RELATED-RELATED"/>
    <property type="match status" value="1"/>
</dbReference>
<dbReference type="InterPro" id="IPR004701">
    <property type="entry name" value="PTS_EIIA_man-typ"/>
</dbReference>
<dbReference type="EMBL" id="AJAQ01000035">
    <property type="protein sequence ID" value="EOH91033.1"/>
    <property type="molecule type" value="Genomic_DNA"/>
</dbReference>
<comment type="subunit">
    <text evidence="4">Homodimer.</text>
</comment>
<evidence type="ECO:0000256" key="12">
    <source>
        <dbReference type="ARBA" id="ARBA00022679"/>
    </source>
</evidence>
<evidence type="ECO:0000256" key="11">
    <source>
        <dbReference type="ARBA" id="ARBA00022597"/>
    </source>
</evidence>
<reference evidence="22 23" key="1">
    <citation type="submission" date="2013-02" db="EMBL/GenBank/DDBJ databases">
        <title>The Genome Sequence of Enterococcus pallens BAA-351.</title>
        <authorList>
            <consortium name="The Broad Institute Genome Sequencing Platform"/>
            <consortium name="The Broad Institute Genome Sequencing Center for Infectious Disease"/>
            <person name="Earl A.M."/>
            <person name="Gilmore M.S."/>
            <person name="Lebreton F."/>
            <person name="Walker B."/>
            <person name="Young S.K."/>
            <person name="Zeng Q."/>
            <person name="Gargeya S."/>
            <person name="Fitzgerald M."/>
            <person name="Haas B."/>
            <person name="Abouelleil A."/>
            <person name="Alvarado L."/>
            <person name="Arachchi H.M."/>
            <person name="Berlin A.M."/>
            <person name="Chapman S.B."/>
            <person name="Dewar J."/>
            <person name="Goldberg J."/>
            <person name="Griggs A."/>
            <person name="Gujja S."/>
            <person name="Hansen M."/>
            <person name="Howarth C."/>
            <person name="Imamovic A."/>
            <person name="Larimer J."/>
            <person name="McCowan C."/>
            <person name="Murphy C."/>
            <person name="Neiman D."/>
            <person name="Pearson M."/>
            <person name="Priest M."/>
            <person name="Roberts A."/>
            <person name="Saif S."/>
            <person name="Shea T."/>
            <person name="Sisk P."/>
            <person name="Sykes S."/>
            <person name="Wortman J."/>
            <person name="Nusbaum C."/>
            <person name="Birren B."/>
        </authorList>
    </citation>
    <scope>NUCLEOTIDE SEQUENCE [LARGE SCALE GENOMIC DNA]</scope>
    <source>
        <strain evidence="22 23">ATCC BAA-351</strain>
    </source>
</reference>
<sequence length="307" mass="33950">MRAIVFAGHGDLPKGMRHSIEMITGIEENIFVVSLSPEDGKEEFQNKLTNLDAQLADYTEVLFFVDLLGGSPCNGVVEKYFDNEKVHIVAGMNLPMAVTAALGEVPIEQIIQEGKTGIIDVKNPQQAAPAPKERRDAQSASAKSGEPFEIKNVRIDARGIHGQVATAWTPKLNIDRIMVIDDLAVKDEMQKMALKMAKPNSVKLSILSTKKAVERLSNKDSYPGEKLLVILQRVETLKRLAELGYHFKDVNVGNVPNRPGTTSYRKTVHLTEEEVSIIKGLIHEGTHFTAQMVPNDAKVDFDEIINK</sequence>
<evidence type="ECO:0000256" key="9">
    <source>
        <dbReference type="ARBA" id="ARBA00022490"/>
    </source>
</evidence>
<evidence type="ECO:0000256" key="19">
    <source>
        <dbReference type="SAM" id="MobiDB-lite"/>
    </source>
</evidence>
<dbReference type="HOGENOM" id="CLU_074797_1_0_9"/>
<dbReference type="RefSeq" id="WP_010758546.1">
    <property type="nucleotide sequence ID" value="NZ_ASWD01000004.1"/>
</dbReference>
<organism evidence="22 23">
    <name type="scientific">Enterococcus pallens ATCC BAA-351</name>
    <dbReference type="NCBI Taxonomy" id="1158607"/>
    <lineage>
        <taxon>Bacteria</taxon>
        <taxon>Bacillati</taxon>
        <taxon>Bacillota</taxon>
        <taxon>Bacilli</taxon>
        <taxon>Lactobacillales</taxon>
        <taxon>Enterococcaceae</taxon>
        <taxon>Enterococcus</taxon>
    </lineage>
</organism>
<keyword evidence="15" id="KW-0472">Membrane</keyword>
<evidence type="ECO:0000256" key="15">
    <source>
        <dbReference type="ARBA" id="ARBA00023136"/>
    </source>
</evidence>
<dbReference type="GO" id="GO:0008982">
    <property type="term" value="F:protein-N(PI)-phosphohistidine-sugar phosphotransferase activity"/>
    <property type="evidence" value="ECO:0007669"/>
    <property type="project" value="InterPro"/>
</dbReference>
<evidence type="ECO:0000313" key="22">
    <source>
        <dbReference type="EMBL" id="EOH91033.1"/>
    </source>
</evidence>
<dbReference type="Proteomes" id="UP000013782">
    <property type="component" value="Unassembled WGS sequence"/>
</dbReference>
<dbReference type="AlphaFoldDB" id="R2Q6Z5"/>
<dbReference type="CDD" id="cd00006">
    <property type="entry name" value="PTS_IIA_man"/>
    <property type="match status" value="1"/>
</dbReference>
<evidence type="ECO:0000256" key="2">
    <source>
        <dbReference type="ARBA" id="ARBA00004236"/>
    </source>
</evidence>
<evidence type="ECO:0000256" key="17">
    <source>
        <dbReference type="ARBA" id="ARBA00030229"/>
    </source>
</evidence>
<dbReference type="InterPro" id="IPR033887">
    <property type="entry name" value="PTS_IIA_man"/>
</dbReference>
<keyword evidence="10" id="KW-0597">Phosphoprotein</keyword>
<comment type="subcellular location">
    <subcellularLocation>
        <location evidence="2">Cell membrane</location>
    </subcellularLocation>
    <subcellularLocation>
        <location evidence="3">Cytoplasm</location>
    </subcellularLocation>
</comment>
<feature type="domain" description="PTS EIIA type-4" evidence="20">
    <location>
        <begin position="1"/>
        <end position="118"/>
    </location>
</feature>
<dbReference type="STRING" id="160454.RV10_GL001155"/>
<evidence type="ECO:0000259" key="20">
    <source>
        <dbReference type="PROSITE" id="PS51096"/>
    </source>
</evidence>
<keyword evidence="23" id="KW-1185">Reference proteome</keyword>
<dbReference type="Gene3D" id="3.40.50.510">
    <property type="entry name" value="Phosphotransferase system, mannose-type IIA component"/>
    <property type="match status" value="1"/>
</dbReference>
<dbReference type="PROSITE" id="PS51096">
    <property type="entry name" value="PTS_EIIA_TYPE_4"/>
    <property type="match status" value="1"/>
</dbReference>
<protein>
    <recommendedName>
        <fullName evidence="6">PTS system mannose-specific EIIAB component</fullName>
        <ecNumber evidence="5">2.7.1.191</ecNumber>
    </recommendedName>
    <alternativeName>
        <fullName evidence="18">EIIAB-Man</fullName>
    </alternativeName>
    <alternativeName>
        <fullName evidence="17">EIII-Man</fullName>
    </alternativeName>
</protein>
<evidence type="ECO:0000313" key="23">
    <source>
        <dbReference type="Proteomes" id="UP000013782"/>
    </source>
</evidence>
<dbReference type="SUPFAM" id="SSF52728">
    <property type="entry name" value="PTS IIb component"/>
    <property type="match status" value="1"/>
</dbReference>
<dbReference type="Gene3D" id="3.40.35.10">
    <property type="entry name" value="Phosphotransferase system, sorbose subfamily IIB component"/>
    <property type="match status" value="1"/>
</dbReference>
<comment type="function">
    <text evidence="16">The phosphoenolpyruvate-dependent sugar phosphotransferase system (sugar PTS), a major carbohydrate active transport system, catalyzes the phosphorylation of incoming sugar substrates concomitantly with their translocation across the cell membrane. The enzyme II ManXYZ PTS system is involved in mannose transport.</text>
</comment>
<evidence type="ECO:0000256" key="3">
    <source>
        <dbReference type="ARBA" id="ARBA00004496"/>
    </source>
</evidence>
<evidence type="ECO:0000259" key="21">
    <source>
        <dbReference type="PROSITE" id="PS51101"/>
    </source>
</evidence>
<evidence type="ECO:0000256" key="14">
    <source>
        <dbReference type="ARBA" id="ARBA00022777"/>
    </source>
</evidence>
<dbReference type="InterPro" id="IPR004720">
    <property type="entry name" value="PTS_IIB_sorbose-sp"/>
</dbReference>
<gene>
    <name evidence="22" type="ORF">UAU_03572</name>
</gene>
<keyword evidence="13" id="KW-0598">Phosphotransferase system</keyword>
<evidence type="ECO:0000256" key="18">
    <source>
        <dbReference type="ARBA" id="ARBA00032197"/>
    </source>
</evidence>
<dbReference type="GO" id="GO:0009401">
    <property type="term" value="P:phosphoenolpyruvate-dependent sugar phosphotransferase system"/>
    <property type="evidence" value="ECO:0007669"/>
    <property type="project" value="UniProtKB-KW"/>
</dbReference>
<keyword evidence="12" id="KW-0808">Transferase</keyword>
<keyword evidence="7" id="KW-0813">Transport</keyword>
<evidence type="ECO:0000256" key="4">
    <source>
        <dbReference type="ARBA" id="ARBA00011738"/>
    </source>
</evidence>
<dbReference type="PATRIC" id="fig|1158607.3.peg.3567"/>
<dbReference type="EC" id="2.7.1.191" evidence="5"/>
<comment type="catalytic activity">
    <reaction evidence="1">
        <text>D-mannose(out) + N(pros)-phospho-L-histidyl-[protein] = D-mannose 6-phosphate(in) + L-histidyl-[protein]</text>
        <dbReference type="Rhea" id="RHEA:49232"/>
        <dbReference type="Rhea" id="RHEA-COMP:9745"/>
        <dbReference type="Rhea" id="RHEA-COMP:9746"/>
        <dbReference type="ChEBI" id="CHEBI:4208"/>
        <dbReference type="ChEBI" id="CHEBI:29979"/>
        <dbReference type="ChEBI" id="CHEBI:58735"/>
        <dbReference type="ChEBI" id="CHEBI:64837"/>
        <dbReference type="EC" id="2.7.1.191"/>
    </reaction>
</comment>
<dbReference type="GO" id="GO:0005886">
    <property type="term" value="C:plasma membrane"/>
    <property type="evidence" value="ECO:0007669"/>
    <property type="project" value="UniProtKB-SubCell"/>
</dbReference>
<keyword evidence="9" id="KW-0963">Cytoplasm</keyword>
<dbReference type="InterPro" id="IPR051471">
    <property type="entry name" value="Bacterial_PTS_sugar_comp"/>
</dbReference>
<evidence type="ECO:0000256" key="10">
    <source>
        <dbReference type="ARBA" id="ARBA00022553"/>
    </source>
</evidence>
<feature type="domain" description="PTS EIIB type-4" evidence="21">
    <location>
        <begin position="146"/>
        <end position="307"/>
    </location>
</feature>
<comment type="caution">
    <text evidence="22">The sequence shown here is derived from an EMBL/GenBank/DDBJ whole genome shotgun (WGS) entry which is preliminary data.</text>
</comment>
<evidence type="ECO:0000256" key="5">
    <source>
        <dbReference type="ARBA" id="ARBA00011929"/>
    </source>
</evidence>
<evidence type="ECO:0000256" key="7">
    <source>
        <dbReference type="ARBA" id="ARBA00022448"/>
    </source>
</evidence>
<evidence type="ECO:0000256" key="1">
    <source>
        <dbReference type="ARBA" id="ARBA00000514"/>
    </source>
</evidence>
<dbReference type="eggNOG" id="COG3444">
    <property type="taxonomic scope" value="Bacteria"/>
</dbReference>
<keyword evidence="14" id="KW-0418">Kinase</keyword>
<keyword evidence="8" id="KW-1003">Cell membrane</keyword>
<dbReference type="PANTHER" id="PTHR33799:SF1">
    <property type="entry name" value="PTS SYSTEM MANNOSE-SPECIFIC EIIAB COMPONENT-RELATED"/>
    <property type="match status" value="1"/>
</dbReference>
<dbReference type="eggNOG" id="COG2893">
    <property type="taxonomic scope" value="Bacteria"/>
</dbReference>